<name>A0AAE6IUS5_TREPH</name>
<reference evidence="1 2" key="1">
    <citation type="submission" date="2019-08" db="EMBL/GenBank/DDBJ databases">
        <authorList>
            <person name="Kuhnert P."/>
        </authorList>
    </citation>
    <scope>NUCLEOTIDE SEQUENCE [LARGE SCALE GENOMIC DNA]</scope>
    <source>
        <strain evidence="1 2">B36.5</strain>
    </source>
</reference>
<dbReference type="AlphaFoldDB" id="A0AAE6IUS5"/>
<dbReference type="Proteomes" id="UP000323594">
    <property type="component" value="Chromosome"/>
</dbReference>
<organism evidence="1 2">
    <name type="scientific">Treponema phagedenis</name>
    <dbReference type="NCBI Taxonomy" id="162"/>
    <lineage>
        <taxon>Bacteria</taxon>
        <taxon>Pseudomonadati</taxon>
        <taxon>Spirochaetota</taxon>
        <taxon>Spirochaetia</taxon>
        <taxon>Spirochaetales</taxon>
        <taxon>Treponemataceae</taxon>
        <taxon>Treponema</taxon>
    </lineage>
</organism>
<sequence length="204" mass="23516">MKIIFTTIPMKDDLAKLQYPVVENKDIEYNGRVSFPINAVLAKTMQKGENIKVVLLMNNTGSSTENAKLFRSELEAINSDIGAVLSFNEIVEDFAEDKETHEKRFRRLLSYLEDEAEIIADITYGQKTLPIILFCVLNFAEKFFNANIKYIIYGKLEFEFGKPKEDTQRIYDLSSLYYLNTLIAVMEADDGKMAIEMIDKFFEI</sequence>
<dbReference type="RefSeq" id="WP_148878960.1">
    <property type="nucleotide sequence ID" value="NZ_CP042813.1"/>
</dbReference>
<protein>
    <recommendedName>
        <fullName evidence="3">CRISPR-associated protein</fullName>
    </recommendedName>
</protein>
<evidence type="ECO:0000313" key="1">
    <source>
        <dbReference type="EMBL" id="QEJ98275.1"/>
    </source>
</evidence>
<gene>
    <name evidence="1" type="ORF">FUT82_09870</name>
</gene>
<evidence type="ECO:0008006" key="3">
    <source>
        <dbReference type="Google" id="ProtNLM"/>
    </source>
</evidence>
<evidence type="ECO:0000313" key="2">
    <source>
        <dbReference type="Proteomes" id="UP000323594"/>
    </source>
</evidence>
<accession>A0AAE6IUS5</accession>
<dbReference type="EMBL" id="CP042817">
    <property type="protein sequence ID" value="QEJ98275.1"/>
    <property type="molecule type" value="Genomic_DNA"/>
</dbReference>
<proteinExistence type="predicted"/>